<protein>
    <recommendedName>
        <fullName evidence="3">Reverse transcriptase</fullName>
    </recommendedName>
</protein>
<keyword evidence="2" id="KW-1185">Reference proteome</keyword>
<comment type="caution">
    <text evidence="1">The sequence shown here is derived from an EMBL/GenBank/DDBJ whole genome shotgun (WGS) entry which is preliminary data.</text>
</comment>
<accession>A0AAV2MZP2</accession>
<proteinExistence type="predicted"/>
<name>A0AAV2MZP2_9HYME</name>
<dbReference type="EMBL" id="CAXIPU020001140">
    <property type="protein sequence ID" value="CAL1672920.1"/>
    <property type="molecule type" value="Genomic_DNA"/>
</dbReference>
<reference evidence="1" key="1">
    <citation type="submission" date="2024-04" db="EMBL/GenBank/DDBJ databases">
        <authorList>
            <consortium name="Molecular Ecology Group"/>
        </authorList>
    </citation>
    <scope>NUCLEOTIDE SEQUENCE</scope>
</reference>
<evidence type="ECO:0000313" key="2">
    <source>
        <dbReference type="Proteomes" id="UP001497644"/>
    </source>
</evidence>
<dbReference type="AlphaFoldDB" id="A0AAV2MZP2"/>
<dbReference type="Proteomes" id="UP001497644">
    <property type="component" value="Unassembled WGS sequence"/>
</dbReference>
<organism evidence="1 2">
    <name type="scientific">Lasius platythorax</name>
    <dbReference type="NCBI Taxonomy" id="488582"/>
    <lineage>
        <taxon>Eukaryota</taxon>
        <taxon>Metazoa</taxon>
        <taxon>Ecdysozoa</taxon>
        <taxon>Arthropoda</taxon>
        <taxon>Hexapoda</taxon>
        <taxon>Insecta</taxon>
        <taxon>Pterygota</taxon>
        <taxon>Neoptera</taxon>
        <taxon>Endopterygota</taxon>
        <taxon>Hymenoptera</taxon>
        <taxon>Apocrita</taxon>
        <taxon>Aculeata</taxon>
        <taxon>Formicoidea</taxon>
        <taxon>Formicidae</taxon>
        <taxon>Formicinae</taxon>
        <taxon>Lasius</taxon>
        <taxon>Lasius</taxon>
    </lineage>
</organism>
<evidence type="ECO:0000313" key="1">
    <source>
        <dbReference type="EMBL" id="CAL1672920.1"/>
    </source>
</evidence>
<gene>
    <name evidence="1" type="ORF">LPLAT_LOCUS13715</name>
</gene>
<sequence>MPNLRGPYEEKRRLYASVLTSVVTYAAPVWSDALSSASSKKIFRPIIRLQRSTTIRVVSGYRTISFDVATLLARMPPWTLEVAMRRRVYERVTDLRRRNEWSKEAVADLKKQERNIMNRQWSASLNRPGAPGVFTRGIIRPHFTKWLGRKFGNTSFRMTQMLTGHGCFGHYLSRMRKRDLLACLHFTADDDTVEHTIYECPALVDQRMALWISLSQEAETMDLGCIIETIVDSQTKWLAFSLFANSVIEGKETREREWEREVSPAFSFSSS</sequence>
<evidence type="ECO:0008006" key="3">
    <source>
        <dbReference type="Google" id="ProtNLM"/>
    </source>
</evidence>